<gene>
    <name evidence="1" type="ORF">Patl1_10809</name>
</gene>
<dbReference type="Proteomes" id="UP001164250">
    <property type="component" value="Chromosome 12"/>
</dbReference>
<evidence type="ECO:0000313" key="2">
    <source>
        <dbReference type="Proteomes" id="UP001164250"/>
    </source>
</evidence>
<comment type="caution">
    <text evidence="1">The sequence shown here is derived from an EMBL/GenBank/DDBJ whole genome shotgun (WGS) entry which is preliminary data.</text>
</comment>
<keyword evidence="2" id="KW-1185">Reference proteome</keyword>
<sequence length="211" mass="22999">MQSNLLANTPSQSNIATSPPQVYLPATSPCHMPSFHVTPIATSPPLPCIMPHHTSNTQIQTDSNSFPPLVSCPTVPKEFINYGLSKDQREKKKNFVKVKLVKNPNRAILCDDNTLCEEGEVIWVARDAIIEEASLDLNRNSPLYDGGKENVVGSNLVKKNQFDMFNDSLALGFEGAETGSGPYEIEVGIGGSSKDINGRANVEDRGIQEGW</sequence>
<dbReference type="EMBL" id="CM047908">
    <property type="protein sequence ID" value="KAJ0082549.1"/>
    <property type="molecule type" value="Genomic_DNA"/>
</dbReference>
<organism evidence="1 2">
    <name type="scientific">Pistacia atlantica</name>
    <dbReference type="NCBI Taxonomy" id="434234"/>
    <lineage>
        <taxon>Eukaryota</taxon>
        <taxon>Viridiplantae</taxon>
        <taxon>Streptophyta</taxon>
        <taxon>Embryophyta</taxon>
        <taxon>Tracheophyta</taxon>
        <taxon>Spermatophyta</taxon>
        <taxon>Magnoliopsida</taxon>
        <taxon>eudicotyledons</taxon>
        <taxon>Gunneridae</taxon>
        <taxon>Pentapetalae</taxon>
        <taxon>rosids</taxon>
        <taxon>malvids</taxon>
        <taxon>Sapindales</taxon>
        <taxon>Anacardiaceae</taxon>
        <taxon>Pistacia</taxon>
    </lineage>
</organism>
<name>A0ACC1A4X3_9ROSI</name>
<proteinExistence type="predicted"/>
<evidence type="ECO:0000313" key="1">
    <source>
        <dbReference type="EMBL" id="KAJ0082549.1"/>
    </source>
</evidence>
<reference evidence="2" key="1">
    <citation type="journal article" date="2023" name="G3 (Bethesda)">
        <title>Genome assembly and association tests identify interacting loci associated with vigor, precocity, and sex in interspecific pistachio rootstocks.</title>
        <authorList>
            <person name="Palmer W."/>
            <person name="Jacygrad E."/>
            <person name="Sagayaradj S."/>
            <person name="Cavanaugh K."/>
            <person name="Han R."/>
            <person name="Bertier L."/>
            <person name="Beede B."/>
            <person name="Kafkas S."/>
            <person name="Golino D."/>
            <person name="Preece J."/>
            <person name="Michelmore R."/>
        </authorList>
    </citation>
    <scope>NUCLEOTIDE SEQUENCE [LARGE SCALE GENOMIC DNA]</scope>
</reference>
<protein>
    <submittedName>
        <fullName evidence="1">Uncharacterized protein</fullName>
    </submittedName>
</protein>
<accession>A0ACC1A4X3</accession>